<dbReference type="OrthoDB" id="9777740at2"/>
<dbReference type="InterPro" id="IPR039650">
    <property type="entry name" value="HdrA-like"/>
</dbReference>
<reference evidence="7" key="1">
    <citation type="submission" date="2019-06" db="EMBL/GenBank/DDBJ databases">
        <title>Alistipes onderdonkii subsp. vulgaris subsp. nov., Alistipes dispar sp. nov. and Alistipes communis sp. nov., isolated from human faeces, and creation of Alistipes onderdonkii subsp. onderdonkii subsp. nov.</title>
        <authorList>
            <person name="Sakamoto M."/>
            <person name="Ikeyama N."/>
            <person name="Ogata Y."/>
            <person name="Suda W."/>
            <person name="Iino T."/>
            <person name="Hattori M."/>
            <person name="Ohkuma M."/>
        </authorList>
    </citation>
    <scope>NUCLEOTIDE SEQUENCE [LARGE SCALE GENOMIC DNA]</scope>
    <source>
        <strain evidence="7">5CBH24</strain>
    </source>
</reference>
<evidence type="ECO:0000256" key="1">
    <source>
        <dbReference type="ARBA" id="ARBA00022485"/>
    </source>
</evidence>
<dbReference type="PANTHER" id="PTHR43498">
    <property type="entry name" value="FERREDOXIN:COB-COM HETERODISULFIDE REDUCTASE SUBUNIT A"/>
    <property type="match status" value="1"/>
</dbReference>
<name>A0A4Y1WRN3_9BACT</name>
<dbReference type="SUPFAM" id="SSF51905">
    <property type="entry name" value="FAD/NAD(P)-binding domain"/>
    <property type="match status" value="1"/>
</dbReference>
<evidence type="ECO:0008006" key="8">
    <source>
        <dbReference type="Google" id="ProtNLM"/>
    </source>
</evidence>
<evidence type="ECO:0000256" key="5">
    <source>
        <dbReference type="ARBA" id="ARBA00023014"/>
    </source>
</evidence>
<dbReference type="InterPro" id="IPR036188">
    <property type="entry name" value="FAD/NAD-bd_sf"/>
</dbReference>
<dbReference type="GeneID" id="78341771"/>
<keyword evidence="1" id="KW-0004">4Fe-4S</keyword>
<proteinExistence type="predicted"/>
<evidence type="ECO:0000256" key="2">
    <source>
        <dbReference type="ARBA" id="ARBA00022723"/>
    </source>
</evidence>
<dbReference type="Pfam" id="PF12831">
    <property type="entry name" value="FAD_oxidored"/>
    <property type="match status" value="1"/>
</dbReference>
<dbReference type="Gene3D" id="3.50.50.60">
    <property type="entry name" value="FAD/NAD(P)-binding domain"/>
    <property type="match status" value="1"/>
</dbReference>
<dbReference type="RefSeq" id="WP_141412408.1">
    <property type="nucleotide sequence ID" value="NZ_AP019735.1"/>
</dbReference>
<keyword evidence="4" id="KW-0408">Iron</keyword>
<evidence type="ECO:0000256" key="3">
    <source>
        <dbReference type="ARBA" id="ARBA00023002"/>
    </source>
</evidence>
<dbReference type="PANTHER" id="PTHR43498:SF1">
    <property type="entry name" value="COB--COM HETERODISULFIDE REDUCTASE IRON-SULFUR SUBUNIT A"/>
    <property type="match status" value="1"/>
</dbReference>
<keyword evidence="3" id="KW-0560">Oxidoreductase</keyword>
<sequence>MKQIEEPARRIPVRAEVDVLVVGAGPAGLMAAQAAALEKGTKVMLVESRGFLGGNMTIGLPLLGFLGRKGNVVIKGLPLQFVERLQEKGLATHHRACPLHVSLTMIDPEGTKHLAFQIIKECGIDLLMYAFATDVIMEGNTVKGVIIDSKKGREAILAKRVIDCTGDGDIAYRAGAPMNYGNEKGIPQPPTLMFSMRGVDSRKLRDAVADHPDVYDIDFIPNEFFRADDNCTFVGFRNQIKKAREAGYKLPVERTIFMTGMAPDEWWVNMSRVNGIDATDPAQYTQGEIICAEQNEEIVRYLKAYIPGFENAYVDRVAPFMGIRETRRIVGEYILTEDDIFNCARFDDVISVASYPVDLHHPVGGDCSLYWCPDCYDIPYRCLIPQKIDGLIVAGRNVSMTHLALASARVMAPAMALGEAAGKAAALSVKENVELRDLDVRKLQESLKAEGVYFRE</sequence>
<dbReference type="KEGG" id="acou:A5CBH24_10540"/>
<keyword evidence="2" id="KW-0479">Metal-binding</keyword>
<dbReference type="GO" id="GO:0016491">
    <property type="term" value="F:oxidoreductase activity"/>
    <property type="evidence" value="ECO:0007669"/>
    <property type="project" value="UniProtKB-KW"/>
</dbReference>
<dbReference type="EMBL" id="AP019735">
    <property type="protein sequence ID" value="BBL03741.1"/>
    <property type="molecule type" value="Genomic_DNA"/>
</dbReference>
<keyword evidence="5" id="KW-0411">Iron-sulfur</keyword>
<gene>
    <name evidence="6" type="ORF">A5CBH24_10540</name>
</gene>
<evidence type="ECO:0000256" key="4">
    <source>
        <dbReference type="ARBA" id="ARBA00023004"/>
    </source>
</evidence>
<evidence type="ECO:0000313" key="6">
    <source>
        <dbReference type="EMBL" id="BBL03741.1"/>
    </source>
</evidence>
<dbReference type="GO" id="GO:0051539">
    <property type="term" value="F:4 iron, 4 sulfur cluster binding"/>
    <property type="evidence" value="ECO:0007669"/>
    <property type="project" value="UniProtKB-KW"/>
</dbReference>
<protein>
    <recommendedName>
        <fullName evidence="8">FAD-dependent oxidoreductase</fullName>
    </recommendedName>
</protein>
<keyword evidence="7" id="KW-1185">Reference proteome</keyword>
<dbReference type="Proteomes" id="UP000318946">
    <property type="component" value="Chromosome"/>
</dbReference>
<evidence type="ECO:0000313" key="7">
    <source>
        <dbReference type="Proteomes" id="UP000318946"/>
    </source>
</evidence>
<accession>A0A4Y1WRN3</accession>
<dbReference type="AlphaFoldDB" id="A0A4Y1WRN3"/>
<dbReference type="GO" id="GO:0046872">
    <property type="term" value="F:metal ion binding"/>
    <property type="evidence" value="ECO:0007669"/>
    <property type="project" value="UniProtKB-KW"/>
</dbReference>
<organism evidence="6 7">
    <name type="scientific">Alistipes communis</name>
    <dbReference type="NCBI Taxonomy" id="2585118"/>
    <lineage>
        <taxon>Bacteria</taxon>
        <taxon>Pseudomonadati</taxon>
        <taxon>Bacteroidota</taxon>
        <taxon>Bacteroidia</taxon>
        <taxon>Bacteroidales</taxon>
        <taxon>Rikenellaceae</taxon>
        <taxon>Alistipes</taxon>
    </lineage>
</organism>